<accession>A0A9Q3Q531</accession>
<dbReference type="OrthoDB" id="3242359at2759"/>
<dbReference type="InterPro" id="IPR038717">
    <property type="entry name" value="Tc1-like_DDE_dom"/>
</dbReference>
<evidence type="ECO:0000313" key="2">
    <source>
        <dbReference type="EMBL" id="MBW0585768.1"/>
    </source>
</evidence>
<keyword evidence="3" id="KW-1185">Reference proteome</keyword>
<dbReference type="AlphaFoldDB" id="A0A9Q3Q531"/>
<dbReference type="Pfam" id="PF13358">
    <property type="entry name" value="DDE_3"/>
    <property type="match status" value="1"/>
</dbReference>
<dbReference type="GO" id="GO:0003676">
    <property type="term" value="F:nucleic acid binding"/>
    <property type="evidence" value="ECO:0007669"/>
    <property type="project" value="InterPro"/>
</dbReference>
<dbReference type="Gene3D" id="3.30.420.10">
    <property type="entry name" value="Ribonuclease H-like superfamily/Ribonuclease H"/>
    <property type="match status" value="1"/>
</dbReference>
<feature type="domain" description="Tc1-like transposase DDE" evidence="1">
    <location>
        <begin position="40"/>
        <end position="92"/>
    </location>
</feature>
<proteinExistence type="predicted"/>
<reference evidence="2" key="1">
    <citation type="submission" date="2021-03" db="EMBL/GenBank/DDBJ databases">
        <title>Draft genome sequence of rust myrtle Austropuccinia psidii MF-1, a brazilian biotype.</title>
        <authorList>
            <person name="Quecine M.C."/>
            <person name="Pachon D.M.R."/>
            <person name="Bonatelli M.L."/>
            <person name="Correr F.H."/>
            <person name="Franceschini L.M."/>
            <person name="Leite T.F."/>
            <person name="Margarido G.R.A."/>
            <person name="Almeida C.A."/>
            <person name="Ferrarezi J.A."/>
            <person name="Labate C.A."/>
        </authorList>
    </citation>
    <scope>NUCLEOTIDE SEQUENCE</scope>
    <source>
        <strain evidence="2">MF-1</strain>
    </source>
</reference>
<organism evidence="2 3">
    <name type="scientific">Austropuccinia psidii MF-1</name>
    <dbReference type="NCBI Taxonomy" id="1389203"/>
    <lineage>
        <taxon>Eukaryota</taxon>
        <taxon>Fungi</taxon>
        <taxon>Dikarya</taxon>
        <taxon>Basidiomycota</taxon>
        <taxon>Pucciniomycotina</taxon>
        <taxon>Pucciniomycetes</taxon>
        <taxon>Pucciniales</taxon>
        <taxon>Sphaerophragmiaceae</taxon>
        <taxon>Austropuccinia</taxon>
    </lineage>
</organism>
<gene>
    <name evidence="2" type="ORF">O181_125483</name>
</gene>
<protein>
    <recommendedName>
        <fullName evidence="1">Tc1-like transposase DDE domain-containing protein</fullName>
    </recommendedName>
</protein>
<dbReference type="InterPro" id="IPR036397">
    <property type="entry name" value="RNaseH_sf"/>
</dbReference>
<sequence length="144" mass="16414">MQNNLDFALGHLHWTIEYGTDKSSFKLEKLVEVGVAENCKGLTLIEDGAPIHTAIASQEWGDQHQICKLNWPPNSPDLNPIKNLWFKIQNIVTCLFNPQKMDKITVNINAAWDDLPFHHLESLLQTLPRRMKMIIGQIGAPTCW</sequence>
<evidence type="ECO:0000259" key="1">
    <source>
        <dbReference type="Pfam" id="PF13358"/>
    </source>
</evidence>
<evidence type="ECO:0000313" key="3">
    <source>
        <dbReference type="Proteomes" id="UP000765509"/>
    </source>
</evidence>
<dbReference type="Proteomes" id="UP000765509">
    <property type="component" value="Unassembled WGS sequence"/>
</dbReference>
<dbReference type="EMBL" id="AVOT02121925">
    <property type="protein sequence ID" value="MBW0585768.1"/>
    <property type="molecule type" value="Genomic_DNA"/>
</dbReference>
<name>A0A9Q3Q531_9BASI</name>
<comment type="caution">
    <text evidence="2">The sequence shown here is derived from an EMBL/GenBank/DDBJ whole genome shotgun (WGS) entry which is preliminary data.</text>
</comment>